<evidence type="ECO:0000256" key="2">
    <source>
        <dbReference type="ARBA" id="ARBA00023315"/>
    </source>
</evidence>
<dbReference type="InterPro" id="IPR016035">
    <property type="entry name" value="Acyl_Trfase/lysoPLipase"/>
</dbReference>
<dbReference type="InterPro" id="IPR014043">
    <property type="entry name" value="Acyl_transferase_dom"/>
</dbReference>
<dbReference type="GO" id="GO:0006633">
    <property type="term" value="P:fatty acid biosynthetic process"/>
    <property type="evidence" value="ECO:0007669"/>
    <property type="project" value="TreeGrafter"/>
</dbReference>
<evidence type="ECO:0000256" key="4">
    <source>
        <dbReference type="PIRNR" id="PIRNR000446"/>
    </source>
</evidence>
<reference evidence="7" key="1">
    <citation type="submission" date="2019-08" db="EMBL/GenBank/DDBJ databases">
        <title>Genomic characterization of a novel candidate phylum (ARYD3) from a high temperature, high salinity tertiary oil reservoir in north central Oklahoma, USA.</title>
        <authorList>
            <person name="Youssef N.H."/>
            <person name="Yadav A."/>
            <person name="Elshahed M.S."/>
        </authorList>
    </citation>
    <scope>NUCLEOTIDE SEQUENCE [LARGE SCALE GENOMIC DNA]</scope>
    <source>
        <strain evidence="7">ARYD3</strain>
    </source>
</reference>
<dbReference type="Gene3D" id="3.40.366.10">
    <property type="entry name" value="Malonyl-Coenzyme A Acyl Carrier Protein, domain 2"/>
    <property type="match status" value="1"/>
</dbReference>
<evidence type="ECO:0000256" key="3">
    <source>
        <dbReference type="ARBA" id="ARBA00048462"/>
    </source>
</evidence>
<dbReference type="Proteomes" id="UP000324143">
    <property type="component" value="Unassembled WGS sequence"/>
</dbReference>
<feature type="active site" evidence="5">
    <location>
        <position position="198"/>
    </location>
</feature>
<name>A0A5D0MK92_9BACT</name>
<dbReference type="InterPro" id="IPR001227">
    <property type="entry name" value="Ac_transferase_dom_sf"/>
</dbReference>
<evidence type="ECO:0000313" key="8">
    <source>
        <dbReference type="Proteomes" id="UP000324143"/>
    </source>
</evidence>
<dbReference type="AlphaFoldDB" id="A0A5D0MK92"/>
<keyword evidence="1 4" id="KW-0808">Transferase</keyword>
<dbReference type="Gene3D" id="3.30.70.250">
    <property type="entry name" value="Malonyl-CoA ACP transacylase, ACP-binding"/>
    <property type="match status" value="1"/>
</dbReference>
<dbReference type="SUPFAM" id="SSF55048">
    <property type="entry name" value="Probable ACP-binding domain of malonyl-CoA ACP transacylase"/>
    <property type="match status" value="1"/>
</dbReference>
<dbReference type="SUPFAM" id="SSF52151">
    <property type="entry name" value="FabD/lysophospholipase-like"/>
    <property type="match status" value="1"/>
</dbReference>
<dbReference type="PANTHER" id="PTHR42681:SF1">
    <property type="entry name" value="MALONYL-COA-ACYL CARRIER PROTEIN TRANSACYLASE, MITOCHONDRIAL"/>
    <property type="match status" value="1"/>
</dbReference>
<keyword evidence="8" id="KW-1185">Reference proteome</keyword>
<dbReference type="InterPro" id="IPR016036">
    <property type="entry name" value="Malonyl_transacylase_ACP-bd"/>
</dbReference>
<feature type="active site" evidence="5">
    <location>
        <position position="92"/>
    </location>
</feature>
<evidence type="ECO:0000256" key="1">
    <source>
        <dbReference type="ARBA" id="ARBA00022679"/>
    </source>
</evidence>
<gene>
    <name evidence="7" type="primary">fabD</name>
    <name evidence="7" type="ORF">FXF47_01560</name>
</gene>
<dbReference type="FunFam" id="3.30.70.250:FF:000001">
    <property type="entry name" value="Malonyl CoA-acyl carrier protein transacylase"/>
    <property type="match status" value="1"/>
</dbReference>
<protein>
    <recommendedName>
        <fullName evidence="4">Malonyl CoA-acyl carrier protein transacylase</fullName>
        <ecNumber evidence="4">2.3.1.39</ecNumber>
    </recommendedName>
</protein>
<dbReference type="GO" id="GO:0004314">
    <property type="term" value="F:[acyl-carrier-protein] S-malonyltransferase activity"/>
    <property type="evidence" value="ECO:0007669"/>
    <property type="project" value="UniProtKB-EC"/>
</dbReference>
<evidence type="ECO:0000256" key="5">
    <source>
        <dbReference type="PIRSR" id="PIRSR000446-1"/>
    </source>
</evidence>
<proteinExistence type="inferred from homology"/>
<dbReference type="InterPro" id="IPR004410">
    <property type="entry name" value="Malonyl_CoA-ACP_transAc_FabD"/>
</dbReference>
<organism evidence="7 8">
    <name type="scientific">Candidatus Mcinerneyibacterium aminivorans</name>
    <dbReference type="NCBI Taxonomy" id="2703815"/>
    <lineage>
        <taxon>Bacteria</taxon>
        <taxon>Candidatus Macinerneyibacteriota</taxon>
        <taxon>Candidatus Mcinerneyibacteria</taxon>
        <taxon>Candidatus Mcinerneyibacteriales</taxon>
        <taxon>Candidatus Mcinerneyibacteriaceae</taxon>
        <taxon>Candidatus Mcinerneyibacterium</taxon>
    </lineage>
</organism>
<comment type="similarity">
    <text evidence="4">Belongs to the fabD family.</text>
</comment>
<dbReference type="Pfam" id="PF00698">
    <property type="entry name" value="Acyl_transf_1"/>
    <property type="match status" value="1"/>
</dbReference>
<sequence length="308" mass="34126">MSKALLFSGQGSQYVGMGEDLYNEFGSFKEVLDRANEILDRDLKKIMFEGPKDVLTDTRNAQPALLTMDYGIYKILEDKIDLGNISYTAGHSLGEYGALVASKAFSFEDGLKIVQRRGELMSRAGEKAPGTMAAVIGMKDVEKLEKICEKNDVDMANYNSPLQIVISGSVDNVKKAMEDCSSEGAKKVVELNVSGAFHSRLMVESGEKLAETINKAKFEKPKIPVVMNVIARATTDPDEIKDSLIKQVSSPVKWAQSIQFMIEHDVHEYIECGPKRVLTGLVRRIDRDTTVYSTDNIRGVKKVMEVLS</sequence>
<dbReference type="EMBL" id="VSIX01000016">
    <property type="protein sequence ID" value="TYB31951.1"/>
    <property type="molecule type" value="Genomic_DNA"/>
</dbReference>
<comment type="catalytic activity">
    <reaction evidence="3 4">
        <text>holo-[ACP] + malonyl-CoA = malonyl-[ACP] + CoA</text>
        <dbReference type="Rhea" id="RHEA:41792"/>
        <dbReference type="Rhea" id="RHEA-COMP:9623"/>
        <dbReference type="Rhea" id="RHEA-COMP:9685"/>
        <dbReference type="ChEBI" id="CHEBI:57287"/>
        <dbReference type="ChEBI" id="CHEBI:57384"/>
        <dbReference type="ChEBI" id="CHEBI:64479"/>
        <dbReference type="ChEBI" id="CHEBI:78449"/>
        <dbReference type="EC" id="2.3.1.39"/>
    </reaction>
</comment>
<dbReference type="NCBIfam" id="TIGR00128">
    <property type="entry name" value="fabD"/>
    <property type="match status" value="1"/>
</dbReference>
<dbReference type="InterPro" id="IPR024925">
    <property type="entry name" value="Malonyl_CoA-ACP_transAc"/>
</dbReference>
<dbReference type="PIRSF" id="PIRSF000446">
    <property type="entry name" value="Mct"/>
    <property type="match status" value="1"/>
</dbReference>
<keyword evidence="2 4" id="KW-0012">Acyltransferase</keyword>
<accession>A0A5D0MK92</accession>
<dbReference type="EC" id="2.3.1.39" evidence="4"/>
<dbReference type="SMART" id="SM00827">
    <property type="entry name" value="PKS_AT"/>
    <property type="match status" value="1"/>
</dbReference>
<evidence type="ECO:0000313" key="7">
    <source>
        <dbReference type="EMBL" id="TYB31951.1"/>
    </source>
</evidence>
<feature type="domain" description="Malonyl-CoA:ACP transacylase (MAT)" evidence="6">
    <location>
        <begin position="6"/>
        <end position="300"/>
    </location>
</feature>
<dbReference type="InterPro" id="IPR050858">
    <property type="entry name" value="Mal-CoA-ACP_Trans/PKS_FabD"/>
</dbReference>
<evidence type="ECO:0000259" key="6">
    <source>
        <dbReference type="SMART" id="SM00827"/>
    </source>
</evidence>
<comment type="caution">
    <text evidence="7">The sequence shown here is derived from an EMBL/GenBank/DDBJ whole genome shotgun (WGS) entry which is preliminary data.</text>
</comment>
<dbReference type="PANTHER" id="PTHR42681">
    <property type="entry name" value="MALONYL-COA-ACYL CARRIER PROTEIN TRANSACYLASE, MITOCHONDRIAL"/>
    <property type="match status" value="1"/>
</dbReference>